<protein>
    <submittedName>
        <fullName evidence="2">Haloacid dehalogenase-like hydrolase superfamily protein</fullName>
    </submittedName>
</protein>
<dbReference type="Proteomes" id="UP000325081">
    <property type="component" value="Unassembled WGS sequence"/>
</dbReference>
<accession>A0A5A7QR26</accession>
<keyword evidence="3" id="KW-1185">Reference proteome</keyword>
<evidence type="ECO:0000256" key="1">
    <source>
        <dbReference type="SAM" id="MobiDB-lite"/>
    </source>
</evidence>
<proteinExistence type="predicted"/>
<reference evidence="3" key="1">
    <citation type="journal article" date="2019" name="Curr. Biol.">
        <title>Genome Sequence of Striga asiatica Provides Insight into the Evolution of Plant Parasitism.</title>
        <authorList>
            <person name="Yoshida S."/>
            <person name="Kim S."/>
            <person name="Wafula E.K."/>
            <person name="Tanskanen J."/>
            <person name="Kim Y.M."/>
            <person name="Honaas L."/>
            <person name="Yang Z."/>
            <person name="Spallek T."/>
            <person name="Conn C.E."/>
            <person name="Ichihashi Y."/>
            <person name="Cheong K."/>
            <person name="Cui S."/>
            <person name="Der J.P."/>
            <person name="Gundlach H."/>
            <person name="Jiao Y."/>
            <person name="Hori C."/>
            <person name="Ishida J.K."/>
            <person name="Kasahara H."/>
            <person name="Kiba T."/>
            <person name="Kim M.S."/>
            <person name="Koo N."/>
            <person name="Laohavisit A."/>
            <person name="Lee Y.H."/>
            <person name="Lumba S."/>
            <person name="McCourt P."/>
            <person name="Mortimer J.C."/>
            <person name="Mutuku J.M."/>
            <person name="Nomura T."/>
            <person name="Sasaki-Sekimoto Y."/>
            <person name="Seto Y."/>
            <person name="Wang Y."/>
            <person name="Wakatake T."/>
            <person name="Sakakibara H."/>
            <person name="Demura T."/>
            <person name="Yamaguchi S."/>
            <person name="Yoneyama K."/>
            <person name="Manabe R.I."/>
            <person name="Nelson D.C."/>
            <person name="Schulman A.H."/>
            <person name="Timko M.P."/>
            <person name="dePamphilis C.W."/>
            <person name="Choi D."/>
            <person name="Shirasu K."/>
        </authorList>
    </citation>
    <scope>NUCLEOTIDE SEQUENCE [LARGE SCALE GENOMIC DNA]</scope>
    <source>
        <strain evidence="3">cv. UVA1</strain>
    </source>
</reference>
<name>A0A5A7QR26_STRAF</name>
<evidence type="ECO:0000313" key="2">
    <source>
        <dbReference type="EMBL" id="GER47795.1"/>
    </source>
</evidence>
<feature type="compositionally biased region" description="Gly residues" evidence="1">
    <location>
        <begin position="125"/>
        <end position="144"/>
    </location>
</feature>
<comment type="caution">
    <text evidence="2">The sequence shown here is derived from an EMBL/GenBank/DDBJ whole genome shotgun (WGS) entry which is preliminary data.</text>
</comment>
<organism evidence="2 3">
    <name type="scientific">Striga asiatica</name>
    <name type="common">Asiatic witchweed</name>
    <name type="synonym">Buchnera asiatica</name>
    <dbReference type="NCBI Taxonomy" id="4170"/>
    <lineage>
        <taxon>Eukaryota</taxon>
        <taxon>Viridiplantae</taxon>
        <taxon>Streptophyta</taxon>
        <taxon>Embryophyta</taxon>
        <taxon>Tracheophyta</taxon>
        <taxon>Spermatophyta</taxon>
        <taxon>Magnoliopsida</taxon>
        <taxon>eudicotyledons</taxon>
        <taxon>Gunneridae</taxon>
        <taxon>Pentapetalae</taxon>
        <taxon>asterids</taxon>
        <taxon>lamiids</taxon>
        <taxon>Lamiales</taxon>
        <taxon>Orobanchaceae</taxon>
        <taxon>Buchnereae</taxon>
        <taxon>Striga</taxon>
    </lineage>
</organism>
<sequence length="238" mass="25433">MAHFLSMEIRCIYRCTLQRGKERSAKKAQAFSLRTQPGQRISCKVIIGLDSHFTDSTRSCSAPPPPSATLSSALLNRASPLSASLRDLTAGGDSAASSETRAEIEREGPEDVRGGVFRVERDGPIGFGLGSAGEGDGVGGGGSGLREELSSEDKVAPGVEIGSPKLGEELLGNFVDVEEHEEPVLKGTYFAEKLWDEAWWRASSRMFSSAGRRCLSEAKVDAAVEGGLEEVSVAWMVR</sequence>
<feature type="region of interest" description="Disordered" evidence="1">
    <location>
        <begin position="86"/>
        <end position="152"/>
    </location>
</feature>
<evidence type="ECO:0000313" key="3">
    <source>
        <dbReference type="Proteomes" id="UP000325081"/>
    </source>
</evidence>
<dbReference type="GO" id="GO:0016787">
    <property type="term" value="F:hydrolase activity"/>
    <property type="evidence" value="ECO:0007669"/>
    <property type="project" value="UniProtKB-KW"/>
</dbReference>
<gene>
    <name evidence="2" type="ORF">STAS_24934</name>
</gene>
<keyword evidence="2" id="KW-0378">Hydrolase</keyword>
<dbReference type="EMBL" id="BKCP01008070">
    <property type="protein sequence ID" value="GER47795.1"/>
    <property type="molecule type" value="Genomic_DNA"/>
</dbReference>
<feature type="compositionally biased region" description="Basic and acidic residues" evidence="1">
    <location>
        <begin position="100"/>
        <end position="123"/>
    </location>
</feature>
<dbReference type="AlphaFoldDB" id="A0A5A7QR26"/>